<dbReference type="AlphaFoldDB" id="A0A072VDC8"/>
<evidence type="ECO:0000313" key="3">
    <source>
        <dbReference type="Proteomes" id="UP000002051"/>
    </source>
</evidence>
<accession>A0A072VDC8</accession>
<dbReference type="HOGENOM" id="CLU_3053322_0_0_1"/>
<dbReference type="EMBL" id="CM001217">
    <property type="protein sequence ID" value="KEH40024.1"/>
    <property type="molecule type" value="Genomic_DNA"/>
</dbReference>
<gene>
    <name evidence="1" type="ordered locus">MTR_1g018765</name>
</gene>
<sequence>MAPWFTELPENSKTAILIFVIPKRRFFLPAKNKFVIPSEVNLLDVGQEHSNSSN</sequence>
<dbReference type="EnsemblPlants" id="KEH40024">
    <property type="protein sequence ID" value="KEH40024"/>
    <property type="gene ID" value="MTR_1g018765"/>
</dbReference>
<evidence type="ECO:0000313" key="2">
    <source>
        <dbReference type="EnsemblPlants" id="KEH40024"/>
    </source>
</evidence>
<reference evidence="1 3" key="1">
    <citation type="journal article" date="2011" name="Nature">
        <title>The Medicago genome provides insight into the evolution of rhizobial symbioses.</title>
        <authorList>
            <person name="Young N.D."/>
            <person name="Debelle F."/>
            <person name="Oldroyd G.E."/>
            <person name="Geurts R."/>
            <person name="Cannon S.B."/>
            <person name="Udvardi M.K."/>
            <person name="Benedito V.A."/>
            <person name="Mayer K.F."/>
            <person name="Gouzy J."/>
            <person name="Schoof H."/>
            <person name="Van de Peer Y."/>
            <person name="Proost S."/>
            <person name="Cook D.R."/>
            <person name="Meyers B.C."/>
            <person name="Spannagl M."/>
            <person name="Cheung F."/>
            <person name="De Mita S."/>
            <person name="Krishnakumar V."/>
            <person name="Gundlach H."/>
            <person name="Zhou S."/>
            <person name="Mudge J."/>
            <person name="Bharti A.K."/>
            <person name="Murray J.D."/>
            <person name="Naoumkina M.A."/>
            <person name="Rosen B."/>
            <person name="Silverstein K.A."/>
            <person name="Tang H."/>
            <person name="Rombauts S."/>
            <person name="Zhao P.X."/>
            <person name="Zhou P."/>
            <person name="Barbe V."/>
            <person name="Bardou P."/>
            <person name="Bechner M."/>
            <person name="Bellec A."/>
            <person name="Berger A."/>
            <person name="Berges H."/>
            <person name="Bidwell S."/>
            <person name="Bisseling T."/>
            <person name="Choisne N."/>
            <person name="Couloux A."/>
            <person name="Denny R."/>
            <person name="Deshpande S."/>
            <person name="Dai X."/>
            <person name="Doyle J.J."/>
            <person name="Dudez A.M."/>
            <person name="Farmer A.D."/>
            <person name="Fouteau S."/>
            <person name="Franken C."/>
            <person name="Gibelin C."/>
            <person name="Gish J."/>
            <person name="Goldstein S."/>
            <person name="Gonzalez A.J."/>
            <person name="Green P.J."/>
            <person name="Hallab A."/>
            <person name="Hartog M."/>
            <person name="Hua A."/>
            <person name="Humphray S.J."/>
            <person name="Jeong D.H."/>
            <person name="Jing Y."/>
            <person name="Jocker A."/>
            <person name="Kenton S.M."/>
            <person name="Kim D.J."/>
            <person name="Klee K."/>
            <person name="Lai H."/>
            <person name="Lang C."/>
            <person name="Lin S."/>
            <person name="Macmil S.L."/>
            <person name="Magdelenat G."/>
            <person name="Matthews L."/>
            <person name="McCorrison J."/>
            <person name="Monaghan E.L."/>
            <person name="Mun J.H."/>
            <person name="Najar F.Z."/>
            <person name="Nicholson C."/>
            <person name="Noirot C."/>
            <person name="O'Bleness M."/>
            <person name="Paule C.R."/>
            <person name="Poulain J."/>
            <person name="Prion F."/>
            <person name="Qin B."/>
            <person name="Qu C."/>
            <person name="Retzel E.F."/>
            <person name="Riddle C."/>
            <person name="Sallet E."/>
            <person name="Samain S."/>
            <person name="Samson N."/>
            <person name="Sanders I."/>
            <person name="Saurat O."/>
            <person name="Scarpelli C."/>
            <person name="Schiex T."/>
            <person name="Segurens B."/>
            <person name="Severin A.J."/>
            <person name="Sherrier D.J."/>
            <person name="Shi R."/>
            <person name="Sims S."/>
            <person name="Singer S.R."/>
            <person name="Sinharoy S."/>
            <person name="Sterck L."/>
            <person name="Viollet A."/>
            <person name="Wang B.B."/>
            <person name="Wang K."/>
            <person name="Wang M."/>
            <person name="Wang X."/>
            <person name="Warfsmann J."/>
            <person name="Weissenbach J."/>
            <person name="White D.D."/>
            <person name="White J.D."/>
            <person name="Wiley G.B."/>
            <person name="Wincker P."/>
            <person name="Xing Y."/>
            <person name="Yang L."/>
            <person name="Yao Z."/>
            <person name="Ying F."/>
            <person name="Zhai J."/>
            <person name="Zhou L."/>
            <person name="Zuber A."/>
            <person name="Denarie J."/>
            <person name="Dixon R.A."/>
            <person name="May G.D."/>
            <person name="Schwartz D.C."/>
            <person name="Rogers J."/>
            <person name="Quetier F."/>
            <person name="Town C.D."/>
            <person name="Roe B.A."/>
        </authorList>
    </citation>
    <scope>NUCLEOTIDE SEQUENCE [LARGE SCALE GENOMIC DNA]</scope>
    <source>
        <strain evidence="1">A17</strain>
        <strain evidence="2 3">cv. Jemalong A17</strain>
    </source>
</reference>
<evidence type="ECO:0000313" key="1">
    <source>
        <dbReference type="EMBL" id="KEH40024.1"/>
    </source>
</evidence>
<reference evidence="1 3" key="2">
    <citation type="journal article" date="2014" name="BMC Genomics">
        <title>An improved genome release (version Mt4.0) for the model legume Medicago truncatula.</title>
        <authorList>
            <person name="Tang H."/>
            <person name="Krishnakumar V."/>
            <person name="Bidwell S."/>
            <person name="Rosen B."/>
            <person name="Chan A."/>
            <person name="Zhou S."/>
            <person name="Gentzbittel L."/>
            <person name="Childs K.L."/>
            <person name="Yandell M."/>
            <person name="Gundlach H."/>
            <person name="Mayer K.F."/>
            <person name="Schwartz D.C."/>
            <person name="Town C.D."/>
        </authorList>
    </citation>
    <scope>GENOME REANNOTATION</scope>
    <source>
        <strain evidence="1">A17</strain>
        <strain evidence="2 3">cv. Jemalong A17</strain>
    </source>
</reference>
<proteinExistence type="predicted"/>
<reference evidence="2" key="3">
    <citation type="submission" date="2015-04" db="UniProtKB">
        <authorList>
            <consortium name="EnsemblPlants"/>
        </authorList>
    </citation>
    <scope>IDENTIFICATION</scope>
    <source>
        <strain evidence="2">cv. Jemalong A17</strain>
    </source>
</reference>
<organism evidence="1 3">
    <name type="scientific">Medicago truncatula</name>
    <name type="common">Barrel medic</name>
    <name type="synonym">Medicago tribuloides</name>
    <dbReference type="NCBI Taxonomy" id="3880"/>
    <lineage>
        <taxon>Eukaryota</taxon>
        <taxon>Viridiplantae</taxon>
        <taxon>Streptophyta</taxon>
        <taxon>Embryophyta</taxon>
        <taxon>Tracheophyta</taxon>
        <taxon>Spermatophyta</taxon>
        <taxon>Magnoliopsida</taxon>
        <taxon>eudicotyledons</taxon>
        <taxon>Gunneridae</taxon>
        <taxon>Pentapetalae</taxon>
        <taxon>rosids</taxon>
        <taxon>fabids</taxon>
        <taxon>Fabales</taxon>
        <taxon>Fabaceae</taxon>
        <taxon>Papilionoideae</taxon>
        <taxon>50 kb inversion clade</taxon>
        <taxon>NPAAA clade</taxon>
        <taxon>Hologalegina</taxon>
        <taxon>IRL clade</taxon>
        <taxon>Trifolieae</taxon>
        <taxon>Medicago</taxon>
    </lineage>
</organism>
<protein>
    <submittedName>
        <fullName evidence="1 2">Uncharacterized protein</fullName>
    </submittedName>
</protein>
<keyword evidence="3" id="KW-1185">Reference proteome</keyword>
<name>A0A072VDC8_MEDTR</name>
<dbReference type="Proteomes" id="UP000002051">
    <property type="component" value="Unassembled WGS sequence"/>
</dbReference>